<dbReference type="KEGG" id="aym:YM304_42310"/>
<accession>A0A6C7EHV4</accession>
<keyword evidence="2" id="KW-0378">Hydrolase</keyword>
<dbReference type="EMBL" id="AP012057">
    <property type="protein sequence ID" value="BAN04545.1"/>
    <property type="molecule type" value="Genomic_DNA"/>
</dbReference>
<feature type="domain" description="AB hydrolase-1" evidence="1">
    <location>
        <begin position="25"/>
        <end position="255"/>
    </location>
</feature>
<dbReference type="InterPro" id="IPR000073">
    <property type="entry name" value="AB_hydrolase_1"/>
</dbReference>
<evidence type="ECO:0000313" key="3">
    <source>
        <dbReference type="Proteomes" id="UP000011863"/>
    </source>
</evidence>
<protein>
    <submittedName>
        <fullName evidence="2">Putative hydrolase</fullName>
    </submittedName>
</protein>
<dbReference type="AlphaFoldDB" id="A0A6C7EHV4"/>
<dbReference type="Gene3D" id="3.40.50.1820">
    <property type="entry name" value="alpha/beta hydrolase"/>
    <property type="match status" value="1"/>
</dbReference>
<dbReference type="OrthoDB" id="9785847at2"/>
<dbReference type="GO" id="GO:0016020">
    <property type="term" value="C:membrane"/>
    <property type="evidence" value="ECO:0007669"/>
    <property type="project" value="TreeGrafter"/>
</dbReference>
<sequence length="262" mass="27870">MATTQAVDGTSIHFDEHGHGDGPAVVLVHGITESSDSWAPVTERLATQHRVVTLDLRGHGRSGQAERYDLEAMAGDVAAVVGALGLERPHLVGHSLGGIVVSAAGAVLPVSSVVDVDQSLQLASFKEQLMPFADQLRDPAAFPLVIDGLFAMMAGEMLPASEVERVNALRRPDQDVVLGVWDLILTLPIDEIAAIVDAALAGYDGVDLPYLALFGIDPGPGYGDWLSGHIAGATTEVWADHGHYPHLVDPDRFVARLHDFWS</sequence>
<gene>
    <name evidence="2" type="ORF">YM304_42310</name>
</gene>
<reference evidence="2 3" key="1">
    <citation type="journal article" date="2013" name="Int. J. Syst. Evol. Microbiol.">
        <title>Ilumatobacter nonamiense sp. nov. and Ilumatobacter coccineum sp. nov., isolated from seashore sand.</title>
        <authorList>
            <person name="Matsumoto A."/>
            <person name="Kasai H."/>
            <person name="Matsuo Y."/>
            <person name="Shizuri Y."/>
            <person name="Ichikawa N."/>
            <person name="Fujita N."/>
            <person name="Omura S."/>
            <person name="Takahashi Y."/>
        </authorList>
    </citation>
    <scope>NUCLEOTIDE SEQUENCE [LARGE SCALE GENOMIC DNA]</scope>
    <source>
        <strain evidence="3">NBRC 103263 / KCTC 29153 / YM16-304</strain>
    </source>
</reference>
<name>A0A6C7EHV4_ILUCY</name>
<dbReference type="SUPFAM" id="SSF53474">
    <property type="entry name" value="alpha/beta-Hydrolases"/>
    <property type="match status" value="1"/>
</dbReference>
<dbReference type="GO" id="GO:0047372">
    <property type="term" value="F:monoacylglycerol lipase activity"/>
    <property type="evidence" value="ECO:0007669"/>
    <property type="project" value="TreeGrafter"/>
</dbReference>
<evidence type="ECO:0000313" key="2">
    <source>
        <dbReference type="EMBL" id="BAN04545.1"/>
    </source>
</evidence>
<dbReference type="InterPro" id="IPR029058">
    <property type="entry name" value="AB_hydrolase_fold"/>
</dbReference>
<dbReference type="PANTHER" id="PTHR43798:SF5">
    <property type="entry name" value="MONOACYLGLYCEROL LIPASE ABHD6"/>
    <property type="match status" value="1"/>
</dbReference>
<evidence type="ECO:0000259" key="1">
    <source>
        <dbReference type="Pfam" id="PF12697"/>
    </source>
</evidence>
<dbReference type="InterPro" id="IPR050266">
    <property type="entry name" value="AB_hydrolase_sf"/>
</dbReference>
<proteinExistence type="predicted"/>
<keyword evidence="3" id="KW-1185">Reference proteome</keyword>
<dbReference type="Pfam" id="PF12697">
    <property type="entry name" value="Abhydrolase_6"/>
    <property type="match status" value="1"/>
</dbReference>
<dbReference type="GO" id="GO:0046464">
    <property type="term" value="P:acylglycerol catabolic process"/>
    <property type="evidence" value="ECO:0007669"/>
    <property type="project" value="TreeGrafter"/>
</dbReference>
<dbReference type="PANTHER" id="PTHR43798">
    <property type="entry name" value="MONOACYLGLYCEROL LIPASE"/>
    <property type="match status" value="1"/>
</dbReference>
<organism evidence="2 3">
    <name type="scientific">Ilumatobacter coccineus (strain NBRC 103263 / KCTC 29153 / YM16-304)</name>
    <dbReference type="NCBI Taxonomy" id="1313172"/>
    <lineage>
        <taxon>Bacteria</taxon>
        <taxon>Bacillati</taxon>
        <taxon>Actinomycetota</taxon>
        <taxon>Acidimicrobiia</taxon>
        <taxon>Acidimicrobiales</taxon>
        <taxon>Ilumatobacteraceae</taxon>
        <taxon>Ilumatobacter</taxon>
    </lineage>
</organism>
<dbReference type="Proteomes" id="UP000011863">
    <property type="component" value="Chromosome"/>
</dbReference>
<dbReference type="RefSeq" id="WP_015443792.1">
    <property type="nucleotide sequence ID" value="NC_020520.1"/>
</dbReference>